<dbReference type="InterPro" id="IPR029058">
    <property type="entry name" value="AB_hydrolase_fold"/>
</dbReference>
<name>A0A2R9SUW0_9BACL</name>
<reference evidence="2 3" key="1">
    <citation type="journal article" date="2010" name="BMC Genomics">
        <title>Genome sequence of the pattern forming Paenibacillus vortex bacterium reveals potential for thriving in complex environments.</title>
        <authorList>
            <person name="Sirota-Madi A."/>
            <person name="Olender T."/>
            <person name="Helman Y."/>
            <person name="Ingham C."/>
            <person name="Brainis I."/>
            <person name="Roth D."/>
            <person name="Hagi E."/>
            <person name="Brodsky L."/>
            <person name="Leshkowitz D."/>
            <person name="Galatenko V."/>
            <person name="Nikolaev V."/>
            <person name="Mugasimangalam R.C."/>
            <person name="Bransburg-Zabary S."/>
            <person name="Gutnick D.L."/>
            <person name="Lancet D."/>
            <person name="Ben-Jacob E."/>
        </authorList>
    </citation>
    <scope>NUCLEOTIDE SEQUENCE [LARGE SCALE GENOMIC DNA]</scope>
    <source>
        <strain evidence="2 3">V453</strain>
    </source>
</reference>
<proteinExistence type="predicted"/>
<dbReference type="RefSeq" id="WP_006210031.1">
    <property type="nucleotide sequence ID" value="NZ_ADHJ01000023.1"/>
</dbReference>
<dbReference type="KEGG" id="pvo:PVOR_16114"/>
<dbReference type="SUPFAM" id="SSF53474">
    <property type="entry name" value="alpha/beta-Hydrolases"/>
    <property type="match status" value="1"/>
</dbReference>
<gene>
    <name evidence="2" type="ORF">PVOR_16114</name>
</gene>
<organism evidence="2 3">
    <name type="scientific">Paenibacillus vortex V453</name>
    <dbReference type="NCBI Taxonomy" id="715225"/>
    <lineage>
        <taxon>Bacteria</taxon>
        <taxon>Bacillati</taxon>
        <taxon>Bacillota</taxon>
        <taxon>Bacilli</taxon>
        <taxon>Bacillales</taxon>
        <taxon>Paenibacillaceae</taxon>
        <taxon>Paenibacillus</taxon>
    </lineage>
</organism>
<keyword evidence="3" id="KW-1185">Reference proteome</keyword>
<evidence type="ECO:0000313" key="2">
    <source>
        <dbReference type="EMBL" id="EFU41160.1"/>
    </source>
</evidence>
<sequence>MDCNYPVPCCYRMLLILDSLTYKPLDEAEAVFHSNTEIGVEQLTDGYRFEPVNGDSLPPDIIFYPGGLVEPKSYAPFARKMAEKGYRVYIAAMPLNLAVFGQNKADSFIEEYPDNRYVIGGHSLGGVFASRYAAEHSDAIDGVFFLASYADDKGALNGLDMSVLQITGTQDGVLDRSKWETARTNLPDDTMYVDIAGANHGQFGSYGFQKGDREAYLTAEEQLQEITEALDHWIQEMD</sequence>
<evidence type="ECO:0000313" key="3">
    <source>
        <dbReference type="Proteomes" id="UP000003094"/>
    </source>
</evidence>
<dbReference type="InterPro" id="IPR029059">
    <property type="entry name" value="AB_hydrolase_5"/>
</dbReference>
<dbReference type="AlphaFoldDB" id="A0A2R9SUW0"/>
<dbReference type="GO" id="GO:0016787">
    <property type="term" value="F:hydrolase activity"/>
    <property type="evidence" value="ECO:0007669"/>
    <property type="project" value="InterPro"/>
</dbReference>
<dbReference type="Gene3D" id="3.40.50.1820">
    <property type="entry name" value="alpha/beta hydrolase"/>
    <property type="match status" value="1"/>
</dbReference>
<accession>A0A2R9SUW0</accession>
<dbReference type="Proteomes" id="UP000003094">
    <property type="component" value="Unassembled WGS sequence"/>
</dbReference>
<evidence type="ECO:0000259" key="1">
    <source>
        <dbReference type="Pfam" id="PF12695"/>
    </source>
</evidence>
<feature type="domain" description="Alpha/beta hydrolase fold-5" evidence="1">
    <location>
        <begin position="61"/>
        <end position="223"/>
    </location>
</feature>
<protein>
    <recommendedName>
        <fullName evidence="1">Alpha/beta hydrolase fold-5 domain-containing protein</fullName>
    </recommendedName>
</protein>
<comment type="caution">
    <text evidence="2">The sequence shown here is derived from an EMBL/GenBank/DDBJ whole genome shotgun (WGS) entry which is preliminary data.</text>
</comment>
<dbReference type="EMBL" id="ADHJ01000023">
    <property type="protein sequence ID" value="EFU41160.1"/>
    <property type="molecule type" value="Genomic_DNA"/>
</dbReference>
<dbReference type="Pfam" id="PF12695">
    <property type="entry name" value="Abhydrolase_5"/>
    <property type="match status" value="1"/>
</dbReference>